<reference evidence="2 3" key="1">
    <citation type="submission" date="2020-02" db="EMBL/GenBank/DDBJ databases">
        <title>complete genome sequence of Rhodobacteraceae bacterium.</title>
        <authorList>
            <person name="Park J."/>
            <person name="Kim Y.-S."/>
            <person name="Kim K.-H."/>
        </authorList>
    </citation>
    <scope>NUCLEOTIDE SEQUENCE [LARGE SCALE GENOMIC DNA]</scope>
    <source>
        <strain evidence="2 3">RR4-56</strain>
    </source>
</reference>
<dbReference type="Gene3D" id="2.30.30.240">
    <property type="entry name" value="PRC-barrel domain"/>
    <property type="match status" value="1"/>
</dbReference>
<organism evidence="2 3">
    <name type="scientific">Pikeienuella piscinae</name>
    <dbReference type="NCBI Taxonomy" id="2748098"/>
    <lineage>
        <taxon>Bacteria</taxon>
        <taxon>Pseudomonadati</taxon>
        <taxon>Pseudomonadota</taxon>
        <taxon>Alphaproteobacteria</taxon>
        <taxon>Rhodobacterales</taxon>
        <taxon>Paracoccaceae</taxon>
        <taxon>Pikeienuella</taxon>
    </lineage>
</organism>
<dbReference type="Proteomes" id="UP000503336">
    <property type="component" value="Chromosome"/>
</dbReference>
<dbReference type="SUPFAM" id="SSF50346">
    <property type="entry name" value="PRC-barrel domain"/>
    <property type="match status" value="1"/>
</dbReference>
<proteinExistence type="predicted"/>
<dbReference type="AlphaFoldDB" id="A0A7L5BWM8"/>
<feature type="domain" description="PRC-barrel" evidence="1">
    <location>
        <begin position="10"/>
        <end position="84"/>
    </location>
</feature>
<dbReference type="RefSeq" id="WP_165096025.1">
    <property type="nucleotide sequence ID" value="NZ_CP049056.1"/>
</dbReference>
<evidence type="ECO:0000313" key="3">
    <source>
        <dbReference type="Proteomes" id="UP000503336"/>
    </source>
</evidence>
<dbReference type="PANTHER" id="PTHR36505:SF1">
    <property type="entry name" value="BLR1072 PROTEIN"/>
    <property type="match status" value="1"/>
</dbReference>
<evidence type="ECO:0000259" key="1">
    <source>
        <dbReference type="Pfam" id="PF05239"/>
    </source>
</evidence>
<dbReference type="InterPro" id="IPR011033">
    <property type="entry name" value="PRC_barrel-like_sf"/>
</dbReference>
<name>A0A7L5BWM8_9RHOB</name>
<dbReference type="InterPro" id="IPR027275">
    <property type="entry name" value="PRC-brl_dom"/>
</dbReference>
<dbReference type="EMBL" id="CP049056">
    <property type="protein sequence ID" value="QIE54947.1"/>
    <property type="molecule type" value="Genomic_DNA"/>
</dbReference>
<protein>
    <submittedName>
        <fullName evidence="2">PRC-barrel domain containing protein</fullName>
    </submittedName>
</protein>
<dbReference type="KEGG" id="hdh:G5B40_05465"/>
<keyword evidence="3" id="KW-1185">Reference proteome</keyword>
<dbReference type="PANTHER" id="PTHR36505">
    <property type="entry name" value="BLR1072 PROTEIN"/>
    <property type="match status" value="1"/>
</dbReference>
<sequence length="115" mass="12934">MTTTPHPLISSTDVHGAACYGPDGEHVGEIDHLMIDKKSGMVAYAVIGFGGFMGLGEDHYPLPWGSMSYDVEKGGYRVNVTKDQFQSAPARDDGWDRDRRWEERVHTHFGAPYYW</sequence>
<accession>A0A7L5BWM8</accession>
<dbReference type="Pfam" id="PF05239">
    <property type="entry name" value="PRC"/>
    <property type="match status" value="1"/>
</dbReference>
<evidence type="ECO:0000313" key="2">
    <source>
        <dbReference type="EMBL" id="QIE54947.1"/>
    </source>
</evidence>
<gene>
    <name evidence="2" type="ORF">G5B40_05465</name>
</gene>